<dbReference type="Proteomes" id="UP000271098">
    <property type="component" value="Unassembled WGS sequence"/>
</dbReference>
<accession>A0A183CUN8</accession>
<sequence length="210" mass="23268">MANGRKSSLSEDDWLYEDARETAATVPDTLSADGMSEDSTYEKQFGRGIYGASGLLRDGAAAGGTKLVEVFYIDEGTTAWLNAACLAKMDEFFSFHPWQAICVALFKVKPKRSLSCVDGERIWSAEDVEVLRAIMKNYKFVCIEAAPGGGPSDDYRVPVRANVFGLKTLSDEIGTSIVQLFVRERHGKVDHDRALFSGTQQKLYETRVIY</sequence>
<dbReference type="OrthoDB" id="5832178at2759"/>
<reference evidence="3" key="1">
    <citation type="submission" date="2016-06" db="UniProtKB">
        <authorList>
            <consortium name="WormBaseParasite"/>
        </authorList>
    </citation>
    <scope>IDENTIFICATION</scope>
</reference>
<proteinExistence type="predicted"/>
<evidence type="ECO:0000313" key="2">
    <source>
        <dbReference type="Proteomes" id="UP000271098"/>
    </source>
</evidence>
<keyword evidence="2" id="KW-1185">Reference proteome</keyword>
<dbReference type="SUPFAM" id="SSF63748">
    <property type="entry name" value="Tudor/PWWP/MBT"/>
    <property type="match status" value="1"/>
</dbReference>
<evidence type="ECO:0000313" key="3">
    <source>
        <dbReference type="WBParaSite" id="GPUH_0000017801-mRNA-1"/>
    </source>
</evidence>
<organism evidence="3">
    <name type="scientific">Gongylonema pulchrum</name>
    <dbReference type="NCBI Taxonomy" id="637853"/>
    <lineage>
        <taxon>Eukaryota</taxon>
        <taxon>Metazoa</taxon>
        <taxon>Ecdysozoa</taxon>
        <taxon>Nematoda</taxon>
        <taxon>Chromadorea</taxon>
        <taxon>Rhabditida</taxon>
        <taxon>Spirurina</taxon>
        <taxon>Spiruromorpha</taxon>
        <taxon>Spiruroidea</taxon>
        <taxon>Gongylonematidae</taxon>
        <taxon>Gongylonema</taxon>
    </lineage>
</organism>
<dbReference type="WBParaSite" id="GPUH_0000017801-mRNA-1">
    <property type="protein sequence ID" value="GPUH_0000017801-mRNA-1"/>
    <property type="gene ID" value="GPUH_0000017801"/>
</dbReference>
<name>A0A183CUN8_9BILA</name>
<dbReference type="EMBL" id="UYRT01000132">
    <property type="protein sequence ID" value="VDK27564.1"/>
    <property type="molecule type" value="Genomic_DNA"/>
</dbReference>
<dbReference type="InterPro" id="IPR035437">
    <property type="entry name" value="SNase_OB-fold_sf"/>
</dbReference>
<dbReference type="AlphaFoldDB" id="A0A183CUN8"/>
<evidence type="ECO:0000313" key="1">
    <source>
        <dbReference type="EMBL" id="VDK27564.1"/>
    </source>
</evidence>
<reference evidence="1 2" key="2">
    <citation type="submission" date="2018-11" db="EMBL/GenBank/DDBJ databases">
        <authorList>
            <consortium name="Pathogen Informatics"/>
        </authorList>
    </citation>
    <scope>NUCLEOTIDE SEQUENCE [LARGE SCALE GENOMIC DNA]</scope>
</reference>
<gene>
    <name evidence="1" type="ORF">GPUH_LOCUS179</name>
</gene>
<dbReference type="Gene3D" id="2.40.50.90">
    <property type="match status" value="1"/>
</dbReference>
<protein>
    <submittedName>
        <fullName evidence="3">Tudor domain-containing protein</fullName>
    </submittedName>
</protein>